<dbReference type="EnsemblMetazoa" id="XM_019917257.1">
    <property type="protein sequence ID" value="XP_019772816.1"/>
    <property type="gene ID" value="LOC109546341"/>
</dbReference>
<reference evidence="3" key="1">
    <citation type="journal article" date="2013" name="Genome Biol.">
        <title>Draft genome of the mountain pine beetle, Dendroctonus ponderosae Hopkins, a major forest pest.</title>
        <authorList>
            <person name="Keeling C.I."/>
            <person name="Yuen M.M."/>
            <person name="Liao N.Y."/>
            <person name="Docking T.R."/>
            <person name="Chan S.K."/>
            <person name="Taylor G.A."/>
            <person name="Palmquist D.L."/>
            <person name="Jackman S.D."/>
            <person name="Nguyen A."/>
            <person name="Li M."/>
            <person name="Henderson H."/>
            <person name="Janes J.K."/>
            <person name="Zhao Y."/>
            <person name="Pandoh P."/>
            <person name="Moore R."/>
            <person name="Sperling F.A."/>
            <person name="Huber D.P."/>
            <person name="Birol I."/>
            <person name="Jones S.J."/>
            <person name="Bohlmann J."/>
        </authorList>
    </citation>
    <scope>NUCLEOTIDE SEQUENCE</scope>
</reference>
<evidence type="ECO:0000256" key="1">
    <source>
        <dbReference type="SAM" id="MobiDB-lite"/>
    </source>
</evidence>
<evidence type="ECO:0008006" key="4">
    <source>
        <dbReference type="Google" id="ProtNLM"/>
    </source>
</evidence>
<accession>A0AAR5QHZ3</accession>
<sequence length="248" mass="28916">IKDLPSGYLDTTEQPGPPDSHEAMNNREFIQQRRVKRSFEFLVGLINNNSKYEVIKPKPTLTRAKEMEKKTDVAIPDATTLLLELLSKIVTYPDRWRKVHEMLRTLDEDLNSSHNILRNHQLQQKHRPEISDMKRNYNVAHSKWKEGAETTTHKWPTFDDIQDTTSSGIEKIETTHKIDEKYNDKTYQKNFAYHKVTGKPTHLKKNPTAYIAVSAISPKPSESEEDFLLETELHQLKPWKNKHFGNTV</sequence>
<reference evidence="2" key="2">
    <citation type="submission" date="2024-08" db="UniProtKB">
        <authorList>
            <consortium name="EnsemblMetazoa"/>
        </authorList>
    </citation>
    <scope>IDENTIFICATION</scope>
</reference>
<organism evidence="2 3">
    <name type="scientific">Dendroctonus ponderosae</name>
    <name type="common">Mountain pine beetle</name>
    <dbReference type="NCBI Taxonomy" id="77166"/>
    <lineage>
        <taxon>Eukaryota</taxon>
        <taxon>Metazoa</taxon>
        <taxon>Ecdysozoa</taxon>
        <taxon>Arthropoda</taxon>
        <taxon>Hexapoda</taxon>
        <taxon>Insecta</taxon>
        <taxon>Pterygota</taxon>
        <taxon>Neoptera</taxon>
        <taxon>Endopterygota</taxon>
        <taxon>Coleoptera</taxon>
        <taxon>Polyphaga</taxon>
        <taxon>Cucujiformia</taxon>
        <taxon>Curculionidae</taxon>
        <taxon>Scolytinae</taxon>
        <taxon>Dendroctonus</taxon>
    </lineage>
</organism>
<proteinExistence type="predicted"/>
<evidence type="ECO:0000313" key="3">
    <source>
        <dbReference type="Proteomes" id="UP000019118"/>
    </source>
</evidence>
<keyword evidence="3" id="KW-1185">Reference proteome</keyword>
<dbReference type="Proteomes" id="UP000019118">
    <property type="component" value="Unassembled WGS sequence"/>
</dbReference>
<name>A0AAR5QHZ3_DENPD</name>
<dbReference type="AlphaFoldDB" id="A0AAR5QHZ3"/>
<protein>
    <recommendedName>
        <fullName evidence="4">BESS domain-containing protein</fullName>
    </recommendedName>
</protein>
<feature type="region of interest" description="Disordered" evidence="1">
    <location>
        <begin position="1"/>
        <end position="23"/>
    </location>
</feature>
<evidence type="ECO:0000313" key="2">
    <source>
        <dbReference type="EnsemblMetazoa" id="XP_019772816.1"/>
    </source>
</evidence>